<keyword evidence="5" id="KW-0482">Metalloprotease</keyword>
<feature type="domain" description="MPN" evidence="6">
    <location>
        <begin position="17"/>
        <end position="143"/>
    </location>
</feature>
<dbReference type="InterPro" id="IPR000555">
    <property type="entry name" value="JAMM/MPN+_dom"/>
</dbReference>
<gene>
    <name evidence="7" type="ORF">FBY58_0759</name>
</gene>
<proteinExistence type="predicted"/>
<evidence type="ECO:0000313" key="8">
    <source>
        <dbReference type="Proteomes" id="UP000316887"/>
    </source>
</evidence>
<dbReference type="EMBL" id="VFOF01000001">
    <property type="protein sequence ID" value="TQL17190.1"/>
    <property type="molecule type" value="Genomic_DNA"/>
</dbReference>
<dbReference type="Pfam" id="PF14464">
    <property type="entry name" value="Prok-JAB"/>
    <property type="match status" value="1"/>
</dbReference>
<keyword evidence="7" id="KW-0647">Proteasome</keyword>
<dbReference type="AlphaFoldDB" id="A0A542W0T8"/>
<evidence type="ECO:0000256" key="5">
    <source>
        <dbReference type="ARBA" id="ARBA00023049"/>
    </source>
</evidence>
<keyword evidence="4" id="KW-0862">Zinc</keyword>
<keyword evidence="1" id="KW-0645">Protease</keyword>
<evidence type="ECO:0000256" key="3">
    <source>
        <dbReference type="ARBA" id="ARBA00022801"/>
    </source>
</evidence>
<comment type="caution">
    <text evidence="7">The sequence shown here is derived from an EMBL/GenBank/DDBJ whole genome shotgun (WGS) entry which is preliminary data.</text>
</comment>
<keyword evidence="3" id="KW-0378">Hydrolase</keyword>
<evidence type="ECO:0000256" key="4">
    <source>
        <dbReference type="ARBA" id="ARBA00022833"/>
    </source>
</evidence>
<dbReference type="Gene3D" id="3.40.140.10">
    <property type="entry name" value="Cytidine Deaminase, domain 2"/>
    <property type="match status" value="1"/>
</dbReference>
<evidence type="ECO:0000259" key="6">
    <source>
        <dbReference type="PROSITE" id="PS50249"/>
    </source>
</evidence>
<dbReference type="GO" id="GO:0000502">
    <property type="term" value="C:proteasome complex"/>
    <property type="evidence" value="ECO:0007669"/>
    <property type="project" value="UniProtKB-KW"/>
</dbReference>
<dbReference type="PANTHER" id="PTHR34858:SF1">
    <property type="entry name" value="CYSO-CYSTEINE PEPTIDASE"/>
    <property type="match status" value="1"/>
</dbReference>
<dbReference type="SUPFAM" id="SSF102712">
    <property type="entry name" value="JAB1/MPN domain"/>
    <property type="match status" value="1"/>
</dbReference>
<name>A0A542W0T8_ZYMMB</name>
<dbReference type="InterPro" id="IPR037518">
    <property type="entry name" value="MPN"/>
</dbReference>
<dbReference type="OrthoDB" id="9802958at2"/>
<dbReference type="GO" id="GO:0008270">
    <property type="term" value="F:zinc ion binding"/>
    <property type="evidence" value="ECO:0007669"/>
    <property type="project" value="TreeGrafter"/>
</dbReference>
<dbReference type="Proteomes" id="UP000316887">
    <property type="component" value="Unassembled WGS sequence"/>
</dbReference>
<dbReference type="PANTHER" id="PTHR34858">
    <property type="entry name" value="CYSO-CYSTEINE PEPTIDASE"/>
    <property type="match status" value="1"/>
</dbReference>
<organism evidence="7 8">
    <name type="scientific">Zymomonas mobilis</name>
    <dbReference type="NCBI Taxonomy" id="542"/>
    <lineage>
        <taxon>Bacteria</taxon>
        <taxon>Pseudomonadati</taxon>
        <taxon>Pseudomonadota</taxon>
        <taxon>Alphaproteobacteria</taxon>
        <taxon>Sphingomonadales</taxon>
        <taxon>Zymomonadaceae</taxon>
        <taxon>Zymomonas</taxon>
    </lineage>
</organism>
<sequence>MTFTNGIPPSDKEGKKLFVSPSFLEKILKASHSSPDKEICGLLIGKRESVIEIMPMQNKAAYPERFFEISAADLIKSHRRVRQRQLSIIGHYHSHPSGSCRPSPRDAALAHEGQYWIIAASNKIEGWYAGKNGTVEGIFHPCRLVVE</sequence>
<dbReference type="PROSITE" id="PS50249">
    <property type="entry name" value="MPN"/>
    <property type="match status" value="1"/>
</dbReference>
<protein>
    <submittedName>
        <fullName evidence="7">Proteasome lid subunit RPN8/RPN11</fullName>
    </submittedName>
</protein>
<reference evidence="7 8" key="1">
    <citation type="submission" date="2019-06" db="EMBL/GenBank/DDBJ databases">
        <title>Genome sequencing of Zymomonas mobilis strains for genetic engineering and biofuel applications.</title>
        <authorList>
            <person name="Teravest M."/>
        </authorList>
    </citation>
    <scope>NUCLEOTIDE SEQUENCE [LARGE SCALE GENOMIC DNA]</scope>
    <source>
        <strain evidence="7 8">AN0101</strain>
    </source>
</reference>
<keyword evidence="2" id="KW-0479">Metal-binding</keyword>
<accession>A0A542W0T8</accession>
<dbReference type="GO" id="GO:0006508">
    <property type="term" value="P:proteolysis"/>
    <property type="evidence" value="ECO:0007669"/>
    <property type="project" value="UniProtKB-KW"/>
</dbReference>
<evidence type="ECO:0000256" key="1">
    <source>
        <dbReference type="ARBA" id="ARBA00022670"/>
    </source>
</evidence>
<evidence type="ECO:0000313" key="7">
    <source>
        <dbReference type="EMBL" id="TQL17190.1"/>
    </source>
</evidence>
<dbReference type="InterPro" id="IPR028090">
    <property type="entry name" value="JAB_dom_prok"/>
</dbReference>
<dbReference type="RefSeq" id="WP_141919555.1">
    <property type="nucleotide sequence ID" value="NZ_VFOF01000001.1"/>
</dbReference>
<dbReference type="CDD" id="cd08070">
    <property type="entry name" value="MPN_like"/>
    <property type="match status" value="1"/>
</dbReference>
<dbReference type="SMART" id="SM00232">
    <property type="entry name" value="JAB_MPN"/>
    <property type="match status" value="1"/>
</dbReference>
<evidence type="ECO:0000256" key="2">
    <source>
        <dbReference type="ARBA" id="ARBA00022723"/>
    </source>
</evidence>
<dbReference type="InterPro" id="IPR051929">
    <property type="entry name" value="VirAsm_ModProt"/>
</dbReference>
<dbReference type="GO" id="GO:0008235">
    <property type="term" value="F:metalloexopeptidase activity"/>
    <property type="evidence" value="ECO:0007669"/>
    <property type="project" value="TreeGrafter"/>
</dbReference>